<name>A0A1W1Z785_9HYPH</name>
<dbReference type="RefSeq" id="WP_084408694.1">
    <property type="nucleotide sequence ID" value="NZ_FWXR01000002.1"/>
</dbReference>
<dbReference type="Pfam" id="PF02643">
    <property type="entry name" value="DUF192"/>
    <property type="match status" value="1"/>
</dbReference>
<evidence type="ECO:0000313" key="3">
    <source>
        <dbReference type="Proteomes" id="UP000192656"/>
    </source>
</evidence>
<accession>A0A1W1Z785</accession>
<dbReference type="Proteomes" id="UP000192656">
    <property type="component" value="Unassembled WGS sequence"/>
</dbReference>
<reference evidence="2 3" key="1">
    <citation type="submission" date="2017-04" db="EMBL/GenBank/DDBJ databases">
        <authorList>
            <person name="Afonso C.L."/>
            <person name="Miller P.J."/>
            <person name="Scott M.A."/>
            <person name="Spackman E."/>
            <person name="Goraichik I."/>
            <person name="Dimitrov K.M."/>
            <person name="Suarez D.L."/>
            <person name="Swayne D.E."/>
        </authorList>
    </citation>
    <scope>NUCLEOTIDE SEQUENCE [LARGE SCALE GENOMIC DNA]</scope>
    <source>
        <strain evidence="2 3">CGMCC 1.10972</strain>
    </source>
</reference>
<dbReference type="STRING" id="937218.SAMN06297251_102247"/>
<keyword evidence="3" id="KW-1185">Reference proteome</keyword>
<dbReference type="PANTHER" id="PTHR37953">
    <property type="entry name" value="UPF0127 PROTEIN MJ1496"/>
    <property type="match status" value="1"/>
</dbReference>
<dbReference type="InterPro" id="IPR003795">
    <property type="entry name" value="DUF192"/>
</dbReference>
<dbReference type="PANTHER" id="PTHR37953:SF1">
    <property type="entry name" value="UPF0127 PROTEIN MJ1496"/>
    <property type="match status" value="1"/>
</dbReference>
<keyword evidence="1" id="KW-0732">Signal</keyword>
<evidence type="ECO:0000313" key="2">
    <source>
        <dbReference type="EMBL" id="SMC44309.1"/>
    </source>
</evidence>
<evidence type="ECO:0008006" key="4">
    <source>
        <dbReference type="Google" id="ProtNLM"/>
    </source>
</evidence>
<dbReference type="OrthoDB" id="9808290at2"/>
<dbReference type="AlphaFoldDB" id="A0A1W1Z785"/>
<dbReference type="InterPro" id="IPR038695">
    <property type="entry name" value="Saro_0823-like_sf"/>
</dbReference>
<sequence length="157" mass="17212">MTTKSLFSKSLIGLAAVFALLAYFVFQANASDDLRIVTDKGAVPITVEIADTDEERRTGLMFREEMAADHGMLFVFDETRMVSMWMENTLIPLDMLFIGEDGTIRTIGRNAKPLSRDIISSKEPVRYVLELNGGAVARLGIAVGDKVEHKAITGEAG</sequence>
<gene>
    <name evidence="2" type="ORF">SAMN06297251_102247</name>
</gene>
<dbReference type="EMBL" id="FWXR01000002">
    <property type="protein sequence ID" value="SMC44309.1"/>
    <property type="molecule type" value="Genomic_DNA"/>
</dbReference>
<feature type="signal peptide" evidence="1">
    <location>
        <begin position="1"/>
        <end position="30"/>
    </location>
</feature>
<organism evidence="2 3">
    <name type="scientific">Fulvimarina manganoxydans</name>
    <dbReference type="NCBI Taxonomy" id="937218"/>
    <lineage>
        <taxon>Bacteria</taxon>
        <taxon>Pseudomonadati</taxon>
        <taxon>Pseudomonadota</taxon>
        <taxon>Alphaproteobacteria</taxon>
        <taxon>Hyphomicrobiales</taxon>
        <taxon>Aurantimonadaceae</taxon>
        <taxon>Fulvimarina</taxon>
    </lineage>
</organism>
<protein>
    <recommendedName>
        <fullName evidence="4">DUF192 domain-containing protein</fullName>
    </recommendedName>
</protein>
<evidence type="ECO:0000256" key="1">
    <source>
        <dbReference type="SAM" id="SignalP"/>
    </source>
</evidence>
<dbReference type="Gene3D" id="2.60.120.1140">
    <property type="entry name" value="Protein of unknown function DUF192"/>
    <property type="match status" value="1"/>
</dbReference>
<feature type="chain" id="PRO_5012822763" description="DUF192 domain-containing protein" evidence="1">
    <location>
        <begin position="31"/>
        <end position="157"/>
    </location>
</feature>
<proteinExistence type="predicted"/>